<dbReference type="EMBL" id="VTWT01000001">
    <property type="protein sequence ID" value="KAA9345834.1"/>
    <property type="molecule type" value="Genomic_DNA"/>
</dbReference>
<keyword evidence="1" id="KW-0732">Signal</keyword>
<dbReference type="AlphaFoldDB" id="A0A5N1J555"/>
<accession>A0A5N1J555</accession>
<evidence type="ECO:0000313" key="2">
    <source>
        <dbReference type="EMBL" id="KAA9345834.1"/>
    </source>
</evidence>
<organism evidence="2 3">
    <name type="scientific">Adhaeribacter soli</name>
    <dbReference type="NCBI Taxonomy" id="2607655"/>
    <lineage>
        <taxon>Bacteria</taxon>
        <taxon>Pseudomonadati</taxon>
        <taxon>Bacteroidota</taxon>
        <taxon>Cytophagia</taxon>
        <taxon>Cytophagales</taxon>
        <taxon>Hymenobacteraceae</taxon>
        <taxon>Adhaeribacter</taxon>
    </lineage>
</organism>
<keyword evidence="3" id="KW-1185">Reference proteome</keyword>
<gene>
    <name evidence="2" type="ORF">F0P94_01760</name>
</gene>
<dbReference type="RefSeq" id="WP_150901977.1">
    <property type="nucleotide sequence ID" value="NZ_VTWT01000001.1"/>
</dbReference>
<proteinExistence type="predicted"/>
<reference evidence="2 3" key="1">
    <citation type="submission" date="2019-09" db="EMBL/GenBank/DDBJ databases">
        <title>Genome sequence of Adhaeribacter sp. M2.</title>
        <authorList>
            <person name="Srinivasan S."/>
        </authorList>
    </citation>
    <scope>NUCLEOTIDE SEQUENCE [LARGE SCALE GENOMIC DNA]</scope>
    <source>
        <strain evidence="2 3">M2</strain>
    </source>
</reference>
<sequence>MKNFRLKTAFAASLLIFSAAITSCKDDDDTTIKPTTNDITLTTPADGAVVNAGQTVTITGNITGEKELHGYNVIIRQKADSKVLFTKENHAHSTSIAINESWAVDTVAKYKELEMEIIATLDHSGNTLTKKTVLHALPAGEHNHATITITAPTEGGMVSAGQVLNVTGKVEGISSLHGYNMVIRSKADNQIVHTFPENHDHFKTINVSGTWTVPAVTGHTEYELEIVAKLDHDGTTITKKVYFYAMP</sequence>
<dbReference type="PROSITE" id="PS51257">
    <property type="entry name" value="PROKAR_LIPOPROTEIN"/>
    <property type="match status" value="1"/>
</dbReference>
<evidence type="ECO:0000256" key="1">
    <source>
        <dbReference type="SAM" id="SignalP"/>
    </source>
</evidence>
<evidence type="ECO:0000313" key="3">
    <source>
        <dbReference type="Proteomes" id="UP000326570"/>
    </source>
</evidence>
<comment type="caution">
    <text evidence="2">The sequence shown here is derived from an EMBL/GenBank/DDBJ whole genome shotgun (WGS) entry which is preliminary data.</text>
</comment>
<dbReference type="Proteomes" id="UP000326570">
    <property type="component" value="Unassembled WGS sequence"/>
</dbReference>
<feature type="signal peptide" evidence="1">
    <location>
        <begin position="1"/>
        <end position="22"/>
    </location>
</feature>
<feature type="chain" id="PRO_5024846455" evidence="1">
    <location>
        <begin position="23"/>
        <end position="247"/>
    </location>
</feature>
<protein>
    <submittedName>
        <fullName evidence="2">DUF4625 domain-containing protein</fullName>
    </submittedName>
</protein>
<name>A0A5N1J555_9BACT</name>